<evidence type="ECO:0000313" key="2">
    <source>
        <dbReference type="Proteomes" id="UP000054721"/>
    </source>
</evidence>
<protein>
    <submittedName>
        <fullName evidence="1">Uncharacterized protein</fullName>
    </submittedName>
</protein>
<comment type="caution">
    <text evidence="1">The sequence shown here is derived from an EMBL/GenBank/DDBJ whole genome shotgun (WGS) entry which is preliminary data.</text>
</comment>
<accession>A0A0V1KLX8</accession>
<dbReference type="AlphaFoldDB" id="A0A0V1KLX8"/>
<sequence length="48" mass="5789">MWNCGCDHRLFSQLCEQNDEEFNRLLMHTEENGEVNDDDIQIYCDHVE</sequence>
<organism evidence="1 2">
    <name type="scientific">Trichinella nativa</name>
    <dbReference type="NCBI Taxonomy" id="6335"/>
    <lineage>
        <taxon>Eukaryota</taxon>
        <taxon>Metazoa</taxon>
        <taxon>Ecdysozoa</taxon>
        <taxon>Nematoda</taxon>
        <taxon>Enoplea</taxon>
        <taxon>Dorylaimia</taxon>
        <taxon>Trichinellida</taxon>
        <taxon>Trichinellidae</taxon>
        <taxon>Trichinella</taxon>
    </lineage>
</organism>
<reference evidence="1 2" key="1">
    <citation type="submission" date="2015-05" db="EMBL/GenBank/DDBJ databases">
        <title>Evolution of Trichinella species and genotypes.</title>
        <authorList>
            <person name="Korhonen P.K."/>
            <person name="Edoardo P."/>
            <person name="Giuseppe L.R."/>
            <person name="Gasser R.B."/>
        </authorList>
    </citation>
    <scope>NUCLEOTIDE SEQUENCE [LARGE SCALE GENOMIC DNA]</scope>
    <source>
        <strain evidence="1">ISS10</strain>
    </source>
</reference>
<name>A0A0V1KLX8_9BILA</name>
<proteinExistence type="predicted"/>
<dbReference type="EMBL" id="JYDW01000431">
    <property type="protein sequence ID" value="KRZ48298.1"/>
    <property type="molecule type" value="Genomic_DNA"/>
</dbReference>
<evidence type="ECO:0000313" key="1">
    <source>
        <dbReference type="EMBL" id="KRZ48298.1"/>
    </source>
</evidence>
<dbReference type="Proteomes" id="UP000054721">
    <property type="component" value="Unassembled WGS sequence"/>
</dbReference>
<keyword evidence="2" id="KW-1185">Reference proteome</keyword>
<gene>
    <name evidence="1" type="ORF">T02_13294</name>
</gene>